<evidence type="ECO:0000313" key="3">
    <source>
        <dbReference type="Proteomes" id="UP001237642"/>
    </source>
</evidence>
<gene>
    <name evidence="2" type="ORF">POM88_026692</name>
</gene>
<feature type="compositionally biased region" description="Basic and acidic residues" evidence="1">
    <location>
        <begin position="256"/>
        <end position="266"/>
    </location>
</feature>
<sequence length="266" mass="31321">MYGLEEENINGEDADNERDDDDDDDEEGEDDSEHDFECYENYEFTESNFDSDDLWSEYDSSEDENMKIGCQVKCEKGCPFYIWVSQKQETGAVEIRALLDDHLCIKPYKNRLATVKYMTEIYGDRLRKNPQWKIKDMMDTMREDLEIEVPRIKILRVRKAALEGVHNMLKDVYARIWDFGAEIMKNNPLNTKKDACSIYRDPSHKRTKCPMKPINDTENEPNAENPRTESSTYEDGRNESTTHDGRTRPRQKLQVRRTERSTNDQV</sequence>
<accession>A0AAD8I8R5</accession>
<dbReference type="EMBL" id="JAUIZM010000006">
    <property type="protein sequence ID" value="KAK1379948.1"/>
    <property type="molecule type" value="Genomic_DNA"/>
</dbReference>
<evidence type="ECO:0000256" key="1">
    <source>
        <dbReference type="SAM" id="MobiDB-lite"/>
    </source>
</evidence>
<comment type="caution">
    <text evidence="2">The sequence shown here is derived from an EMBL/GenBank/DDBJ whole genome shotgun (WGS) entry which is preliminary data.</text>
</comment>
<protein>
    <submittedName>
        <fullName evidence="2">Uncharacterized protein</fullName>
    </submittedName>
</protein>
<keyword evidence="3" id="KW-1185">Reference proteome</keyword>
<feature type="compositionally biased region" description="Basic and acidic residues" evidence="1">
    <location>
        <begin position="234"/>
        <end position="247"/>
    </location>
</feature>
<dbReference type="PANTHER" id="PTHR31973">
    <property type="entry name" value="POLYPROTEIN, PUTATIVE-RELATED"/>
    <property type="match status" value="1"/>
</dbReference>
<reference evidence="2" key="2">
    <citation type="submission" date="2023-05" db="EMBL/GenBank/DDBJ databases">
        <authorList>
            <person name="Schelkunov M.I."/>
        </authorList>
    </citation>
    <scope>NUCLEOTIDE SEQUENCE</scope>
    <source>
        <strain evidence="2">Hsosn_3</strain>
        <tissue evidence="2">Leaf</tissue>
    </source>
</reference>
<proteinExistence type="predicted"/>
<dbReference type="PANTHER" id="PTHR31973:SF187">
    <property type="entry name" value="MUTATOR TRANSPOSASE MUDRA PROTEIN"/>
    <property type="match status" value="1"/>
</dbReference>
<name>A0AAD8I8R5_9APIA</name>
<dbReference type="Proteomes" id="UP001237642">
    <property type="component" value="Unassembled WGS sequence"/>
</dbReference>
<organism evidence="2 3">
    <name type="scientific">Heracleum sosnowskyi</name>
    <dbReference type="NCBI Taxonomy" id="360622"/>
    <lineage>
        <taxon>Eukaryota</taxon>
        <taxon>Viridiplantae</taxon>
        <taxon>Streptophyta</taxon>
        <taxon>Embryophyta</taxon>
        <taxon>Tracheophyta</taxon>
        <taxon>Spermatophyta</taxon>
        <taxon>Magnoliopsida</taxon>
        <taxon>eudicotyledons</taxon>
        <taxon>Gunneridae</taxon>
        <taxon>Pentapetalae</taxon>
        <taxon>asterids</taxon>
        <taxon>campanulids</taxon>
        <taxon>Apiales</taxon>
        <taxon>Apiaceae</taxon>
        <taxon>Apioideae</taxon>
        <taxon>apioid superclade</taxon>
        <taxon>Tordylieae</taxon>
        <taxon>Tordyliinae</taxon>
        <taxon>Heracleum</taxon>
    </lineage>
</organism>
<dbReference type="AlphaFoldDB" id="A0AAD8I8R5"/>
<reference evidence="2" key="1">
    <citation type="submission" date="2023-02" db="EMBL/GenBank/DDBJ databases">
        <title>Genome of toxic invasive species Heracleum sosnowskyi carries increased number of genes despite the absence of recent whole-genome duplications.</title>
        <authorList>
            <person name="Schelkunov M."/>
            <person name="Shtratnikova V."/>
            <person name="Makarenko M."/>
            <person name="Klepikova A."/>
            <person name="Omelchenko D."/>
            <person name="Novikova G."/>
            <person name="Obukhova E."/>
            <person name="Bogdanov V."/>
            <person name="Penin A."/>
            <person name="Logacheva M."/>
        </authorList>
    </citation>
    <scope>NUCLEOTIDE SEQUENCE</scope>
    <source>
        <strain evidence="2">Hsosn_3</strain>
        <tissue evidence="2">Leaf</tissue>
    </source>
</reference>
<evidence type="ECO:0000313" key="2">
    <source>
        <dbReference type="EMBL" id="KAK1379948.1"/>
    </source>
</evidence>
<feature type="region of interest" description="Disordered" evidence="1">
    <location>
        <begin position="201"/>
        <end position="266"/>
    </location>
</feature>
<feature type="region of interest" description="Disordered" evidence="1">
    <location>
        <begin position="1"/>
        <end position="37"/>
    </location>
</feature>